<dbReference type="Proteomes" id="UP000029448">
    <property type="component" value="Unassembled WGS sequence"/>
</dbReference>
<gene>
    <name evidence="1" type="ORF">AtDm6_1804</name>
</gene>
<sequence>MMDAPLVAKYQGRAIPDTDWEALDAQSRYVAVEPWLITPWRCWNELAGERLHTQDVFGGGMGAVRGIPRPQELPYRAVQEWCDRNRLYGENREFVIACVRILDANFIRLSTIQIKQELKTIFGK</sequence>
<dbReference type="RefSeq" id="WP_052051342.1">
    <property type="nucleotide sequence ID" value="NZ_JACAOJ010000075.1"/>
</dbReference>
<dbReference type="AlphaFoldDB" id="A0A094YR69"/>
<comment type="caution">
    <text evidence="1">The sequence shown here is derived from an EMBL/GenBank/DDBJ whole genome shotgun (WGS) entry which is preliminary data.</text>
</comment>
<protein>
    <submittedName>
        <fullName evidence="1">Uncharacterized protein</fullName>
    </submittedName>
</protein>
<dbReference type="PATRIC" id="fig|104102.7.peg.1783"/>
<evidence type="ECO:0000313" key="1">
    <source>
        <dbReference type="EMBL" id="KGB23104.1"/>
    </source>
</evidence>
<organism evidence="1 2">
    <name type="scientific">Acetobacter tropicalis</name>
    <dbReference type="NCBI Taxonomy" id="104102"/>
    <lineage>
        <taxon>Bacteria</taxon>
        <taxon>Pseudomonadati</taxon>
        <taxon>Pseudomonadota</taxon>
        <taxon>Alphaproteobacteria</taxon>
        <taxon>Acetobacterales</taxon>
        <taxon>Acetobacteraceae</taxon>
        <taxon>Acetobacter</taxon>
    </lineage>
</organism>
<accession>A0A094YR69</accession>
<name>A0A094YR69_9PROT</name>
<dbReference type="EMBL" id="JOKM01000070">
    <property type="protein sequence ID" value="KGB23104.1"/>
    <property type="molecule type" value="Genomic_DNA"/>
</dbReference>
<proteinExistence type="predicted"/>
<evidence type="ECO:0000313" key="2">
    <source>
        <dbReference type="Proteomes" id="UP000029448"/>
    </source>
</evidence>
<dbReference type="GeneID" id="89479952"/>
<keyword evidence="2" id="KW-1185">Reference proteome</keyword>
<dbReference type="STRING" id="104102.AtDm6_1804"/>
<reference evidence="1 2" key="1">
    <citation type="submission" date="2014-06" db="EMBL/GenBank/DDBJ databases">
        <title>Functional and comparative genomic analyses of the Drosophila gut microbiota identify candidate symbiosis factors.</title>
        <authorList>
            <person name="Newell P.D."/>
            <person name="Chaston J.M."/>
            <person name="Douglas A.E."/>
        </authorList>
    </citation>
    <scope>NUCLEOTIDE SEQUENCE [LARGE SCALE GENOMIC DNA]</scope>
    <source>
        <strain evidence="1 2">DmCS_006</strain>
    </source>
</reference>